<reference evidence="2 3" key="1">
    <citation type="submission" date="2024-10" db="EMBL/GenBank/DDBJ databases">
        <title>Updated reference genomes for cyclostephanoid diatoms.</title>
        <authorList>
            <person name="Roberts W.R."/>
            <person name="Alverson A.J."/>
        </authorList>
    </citation>
    <scope>NUCLEOTIDE SEQUENCE [LARGE SCALE GENOMIC DNA]</scope>
    <source>
        <strain evidence="2 3">AJA232-27</strain>
    </source>
</reference>
<evidence type="ECO:0000256" key="1">
    <source>
        <dbReference type="SAM" id="MobiDB-lite"/>
    </source>
</evidence>
<gene>
    <name evidence="2" type="ORF">ACHAWU_010266</name>
</gene>
<sequence length="613" mass="66307">MSSSTPIITYDFCDADALPAELTTLSSLEYNLFYKLCPGLQQDSNDGTTLPLGQPRCGDNSNYSFFVTRPAAAAADDANDHNGEKIVIELSGGGACWDSITCTLQSSQLAFPTLLNPFVGASCASFASLDTMCSKTIADIDFTTYNYILLPYCTQDIHLGDAPSTEYGVQHVGSHNLYRTLLWIFENYPKPEHIVLTGCSAGATPLPVVYDLINRHYQNATSSSSSSSTTTTMRASSGDGGGVNVPIDVIADSSVFLTPEYFLDNYISNWNLNTIMEKIDYDFEAVKDQTNFSVSILDHVLDRSKSNDDLVYTFHDADEVSQFYYEMMSGMSLMELLADDGGGRRRLRSSSLAVGGYTPTMNHGITFTNLHRGLSDDDLQSQWLTELENSVELAGVGHSNFHVYFMEGTEHCSYGLNVPLEYTGFEEWVSSILQDDLSSETSTEQSTPAPSQQPVSSPPTSDGIINLENVSSPPTSNSSTDPENVSSLEEWGSTILEDDTSSSTVQPTAVPSQKPFSSPPTIDDNTDLENVSSPPSGSSTINLENVSSPPTSNSTIILENSNEPIVSIAPMSSSPTVARSMISNAATLEQTSSVVLPTMIAFLTVRFLFSGAR</sequence>
<feature type="compositionally biased region" description="Low complexity" evidence="1">
    <location>
        <begin position="469"/>
        <end position="480"/>
    </location>
</feature>
<keyword evidence="3" id="KW-1185">Reference proteome</keyword>
<evidence type="ECO:0000313" key="2">
    <source>
        <dbReference type="EMBL" id="KAL3759697.1"/>
    </source>
</evidence>
<feature type="region of interest" description="Disordered" evidence="1">
    <location>
        <begin position="435"/>
        <end position="552"/>
    </location>
</feature>
<dbReference type="InterPro" id="IPR004963">
    <property type="entry name" value="PAE/NOTUM"/>
</dbReference>
<accession>A0ABD3MBZ9</accession>
<feature type="compositionally biased region" description="Polar residues" evidence="1">
    <location>
        <begin position="501"/>
        <end position="520"/>
    </location>
</feature>
<evidence type="ECO:0000313" key="3">
    <source>
        <dbReference type="Proteomes" id="UP001530293"/>
    </source>
</evidence>
<dbReference type="AlphaFoldDB" id="A0ABD3MBZ9"/>
<dbReference type="Pfam" id="PF03283">
    <property type="entry name" value="PAE"/>
    <property type="match status" value="1"/>
</dbReference>
<organism evidence="2 3">
    <name type="scientific">Discostella pseudostelligera</name>
    <dbReference type="NCBI Taxonomy" id="259834"/>
    <lineage>
        <taxon>Eukaryota</taxon>
        <taxon>Sar</taxon>
        <taxon>Stramenopiles</taxon>
        <taxon>Ochrophyta</taxon>
        <taxon>Bacillariophyta</taxon>
        <taxon>Coscinodiscophyceae</taxon>
        <taxon>Thalassiosirophycidae</taxon>
        <taxon>Stephanodiscales</taxon>
        <taxon>Stephanodiscaceae</taxon>
        <taxon>Discostella</taxon>
    </lineage>
</organism>
<name>A0ABD3MBZ9_9STRA</name>
<feature type="compositionally biased region" description="Low complexity" evidence="1">
    <location>
        <begin position="445"/>
        <end position="461"/>
    </location>
</feature>
<feature type="compositionally biased region" description="Polar residues" evidence="1">
    <location>
        <begin position="528"/>
        <end position="552"/>
    </location>
</feature>
<proteinExistence type="predicted"/>
<comment type="caution">
    <text evidence="2">The sequence shown here is derived from an EMBL/GenBank/DDBJ whole genome shotgun (WGS) entry which is preliminary data.</text>
</comment>
<dbReference type="EMBL" id="JALLBG020000198">
    <property type="protein sequence ID" value="KAL3759697.1"/>
    <property type="molecule type" value="Genomic_DNA"/>
</dbReference>
<protein>
    <submittedName>
        <fullName evidence="2">Uncharacterized protein</fullName>
    </submittedName>
</protein>
<dbReference type="Proteomes" id="UP001530293">
    <property type="component" value="Unassembled WGS sequence"/>
</dbReference>